<dbReference type="InterPro" id="IPR048714">
    <property type="entry name" value="DpiA-like_HTH"/>
</dbReference>
<evidence type="ECO:0000256" key="8">
    <source>
        <dbReference type="ARBA" id="ARBA00023163"/>
    </source>
</evidence>
<evidence type="ECO:0000256" key="4">
    <source>
        <dbReference type="ARBA" id="ARBA00023012"/>
    </source>
</evidence>
<keyword evidence="12" id="KW-1185">Reference proteome</keyword>
<evidence type="ECO:0000259" key="10">
    <source>
        <dbReference type="PROSITE" id="PS50110"/>
    </source>
</evidence>
<dbReference type="InterPro" id="IPR024187">
    <property type="entry name" value="Sig_transdc_resp-reg_cit/mal"/>
</dbReference>
<feature type="domain" description="Response regulatory" evidence="10">
    <location>
        <begin position="7"/>
        <end position="123"/>
    </location>
</feature>
<evidence type="ECO:0000256" key="2">
    <source>
        <dbReference type="ARBA" id="ARBA00022490"/>
    </source>
</evidence>
<protein>
    <submittedName>
        <fullName evidence="11">Response regulator</fullName>
    </submittedName>
</protein>
<keyword evidence="8" id="KW-0804">Transcription</keyword>
<dbReference type="PANTHER" id="PTHR45526">
    <property type="entry name" value="TRANSCRIPTIONAL REGULATORY PROTEIN DPIA"/>
    <property type="match status" value="1"/>
</dbReference>
<gene>
    <name evidence="11" type="ORF">V5G21_12700</name>
</gene>
<evidence type="ECO:0000256" key="1">
    <source>
        <dbReference type="ARBA" id="ARBA00004496"/>
    </source>
</evidence>
<dbReference type="PROSITE" id="PS50110">
    <property type="entry name" value="RESPONSE_REGULATORY"/>
    <property type="match status" value="1"/>
</dbReference>
<evidence type="ECO:0000256" key="5">
    <source>
        <dbReference type="ARBA" id="ARBA00023015"/>
    </source>
</evidence>
<dbReference type="Gene3D" id="3.40.50.2300">
    <property type="match status" value="1"/>
</dbReference>
<evidence type="ECO:0000256" key="9">
    <source>
        <dbReference type="PROSITE-ProRule" id="PRU00169"/>
    </source>
</evidence>
<dbReference type="Proteomes" id="UP001341136">
    <property type="component" value="Chromosome"/>
</dbReference>
<dbReference type="Pfam" id="PF00072">
    <property type="entry name" value="Response_reg"/>
    <property type="match status" value="1"/>
</dbReference>
<dbReference type="RefSeq" id="WP_338464803.1">
    <property type="nucleotide sequence ID" value="NZ_CP144921.1"/>
</dbReference>
<name>A0ABZ2CQ18_9BACI</name>
<dbReference type="Pfam" id="PF20714">
    <property type="entry name" value="HTH_64"/>
    <property type="match status" value="1"/>
</dbReference>
<feature type="modified residue" description="4-aspartylphosphate" evidence="9">
    <location>
        <position position="58"/>
    </location>
</feature>
<comment type="subcellular location">
    <subcellularLocation>
        <location evidence="1">Cytoplasm</location>
    </subcellularLocation>
</comment>
<dbReference type="PIRSF" id="PIRSF006171">
    <property type="entry name" value="RR_citrat_malat"/>
    <property type="match status" value="1"/>
</dbReference>
<evidence type="ECO:0000256" key="6">
    <source>
        <dbReference type="ARBA" id="ARBA00023125"/>
    </source>
</evidence>
<dbReference type="InterPro" id="IPR001789">
    <property type="entry name" value="Sig_transdc_resp-reg_receiver"/>
</dbReference>
<organism evidence="11 12">
    <name type="scientific">Shouchella rhizosphaerae</name>
    <dbReference type="NCBI Taxonomy" id="866786"/>
    <lineage>
        <taxon>Bacteria</taxon>
        <taxon>Bacillati</taxon>
        <taxon>Bacillota</taxon>
        <taxon>Bacilli</taxon>
        <taxon>Bacillales</taxon>
        <taxon>Bacillaceae</taxon>
        <taxon>Shouchella</taxon>
    </lineage>
</organism>
<dbReference type="InterPro" id="IPR051271">
    <property type="entry name" value="2C-system_Tx_regulators"/>
</dbReference>
<keyword evidence="4" id="KW-0902">Two-component regulatory system</keyword>
<accession>A0ABZ2CQ18</accession>
<dbReference type="PANTHER" id="PTHR45526:SF1">
    <property type="entry name" value="TRANSCRIPTIONAL REGULATORY PROTEIN DCUR-RELATED"/>
    <property type="match status" value="1"/>
</dbReference>
<keyword evidence="3 9" id="KW-0597">Phosphoprotein</keyword>
<keyword evidence="2" id="KW-0963">Cytoplasm</keyword>
<proteinExistence type="predicted"/>
<evidence type="ECO:0000313" key="12">
    <source>
        <dbReference type="Proteomes" id="UP001341136"/>
    </source>
</evidence>
<reference evidence="11 12" key="1">
    <citation type="submission" date="2024-01" db="EMBL/GenBank/DDBJ databases">
        <title>Culturomics analysis of mouse respiratory tract.</title>
        <authorList>
            <person name="Phillips A.M."/>
            <person name="Collette N.M."/>
            <person name="Mageeney C.M."/>
            <person name="Sinha A."/>
            <person name="Hern K.E."/>
            <person name="Arkin A.P."/>
            <person name="Williams K.P."/>
            <person name="Branda S."/>
        </authorList>
    </citation>
    <scope>NUCLEOTIDE SEQUENCE [LARGE SCALE GENOMIC DNA]</scope>
    <source>
        <strain evidence="11 12">CP20</strain>
    </source>
</reference>
<dbReference type="SMART" id="SM00448">
    <property type="entry name" value="REC"/>
    <property type="match status" value="1"/>
</dbReference>
<evidence type="ECO:0000313" key="11">
    <source>
        <dbReference type="EMBL" id="WWA28621.1"/>
    </source>
</evidence>
<keyword evidence="7" id="KW-0010">Activator</keyword>
<sequence length="240" mass="26539">MQTPSIGVLIVEDDPVAASVYEQLIQSKLDFTIVGKAETAKATKQLLQVITPDLVLLDVQLPDANGIDLLFHIKQLDHHVDVILITASNDAQTVGEAKRGGAFSYMLKPIIVDRFFQTLEEYKAARTKGKPKSTDAERDIQRLFHHDKTGQPASNVGLRTSGPLPKGIDKHTLKNVEKALVHITESESLNAEQVGKRIGTSHSTARRYLEYLVSIGAVKVDVVYGHVGRPERRYKQAARK</sequence>
<dbReference type="InterPro" id="IPR011006">
    <property type="entry name" value="CheY-like_superfamily"/>
</dbReference>
<evidence type="ECO:0000256" key="3">
    <source>
        <dbReference type="ARBA" id="ARBA00022553"/>
    </source>
</evidence>
<evidence type="ECO:0000256" key="7">
    <source>
        <dbReference type="ARBA" id="ARBA00023159"/>
    </source>
</evidence>
<keyword evidence="5" id="KW-0805">Transcription regulation</keyword>
<dbReference type="SUPFAM" id="SSF52172">
    <property type="entry name" value="CheY-like"/>
    <property type="match status" value="1"/>
</dbReference>
<dbReference type="EMBL" id="CP144921">
    <property type="protein sequence ID" value="WWA28621.1"/>
    <property type="molecule type" value="Genomic_DNA"/>
</dbReference>
<keyword evidence="6" id="KW-0238">DNA-binding</keyword>